<dbReference type="InterPro" id="IPR032675">
    <property type="entry name" value="LRR_dom_sf"/>
</dbReference>
<dbReference type="SMART" id="SM00369">
    <property type="entry name" value="LRR_TYP"/>
    <property type="match status" value="18"/>
</dbReference>
<sequence>MKSKFKSITKFIDTSPMPNIKGLTFESENGEVADSERDKVDFEWLKPGVSGLKKDVILPALLLWLMPTLVAAGVMKRQADDLEDQIPPCRTYMMDGLLHLDCSNRELKELPEELDYSAQVLLLSNNNFRTFPSQLENFSRVETLDLSRNYLSHTIPSYLQNWVNLQTLNLSNNLYDTWNTTGQKYYLKNLDLSKNKINVVDEKAFTTMPYLYFLDLSENRINDLPAGVFSEAHYLDSLILSRNYFSDVPSFHSPSLRSLHMSSCQIATMNVDSLVGMDSLLAIDLSMNQLEAIPDNLASDTLQELNLSYNSINMLTDNSFSSLPHLAVLDLRGNEFRDVWATSHFSSNPFLREVYVKGNRWSCEGFSVNLLLTYEFLTKEPSKIVDRESLICYSPSNVTQLSWQQAYIRTWHPVESSTPPFTTIALMVGVIIGIVVTSCVCRGLVTITRSSEPARPPPETTVLNLNGTATQPRAESVILRVPLREDLPPSYDEALLMPRLNSSFHSLPDFVDEEEPRNYRRSRSIGDLTETRPRMADRRSLRRPVDIRSKVYKKAVMISRRDAKGRASSDTDLGDLCYSCTCSADKTIIDCSRRGLTEIPDGFGTQVTKLNLSHNEISTFPESIKKFSNLLSLDLSGNRLNELPRDALQNLTVLEELNLSKNFFEAWISLNPNEVFRPTTNLKTLDLSHNKFTTMGNLANQELIISSSLETLILENCEIDSIHGRSPLSGLINIKVLRLNSNPLMRIQSLISSTLKSLDVSNCALSTINHNELMYLPSLVYLKMSHNYRLELSATAYNLFSDSLKYLDISYCNVLQPNLQGFPNLRRAILNHNMIRFLRSNEFVNNTMLEYIDLSYNNIGSLKSDTFRGLRVIKYLDLSWNEIATIPEDTLLEMPSLTQIKLSRNYLSSVGHLKSNSLTVLDMSSCEISSIGKDSLEGLQSLIDLDLSRNLLTHIPDSISSNTLKYLNLNYNRITFINNYTFFMLPRLIGLSVIGNRFTTIWRRSYFESNPYLERLDLTDNMWRCDCADANMYDFYEFVTLEPSKKEESYNLVCNSPIALIGQTWLEACYFVWNPTEKVPNPDGIIWFITVMIIGLAVCLLLVNCIKRSMQRRLAHIQAERERQVEEARDRLRQLRMRAEQEALCNTPDPRDLIAPPSYDEALSMPKLNTSCHSLNETGTGKTKKRRGRRKTKSSGDLLEETERNGDLPVLDDLELSENPNDRRRHRPRREISRYGSHEVAELDQSPGARRRRMSEYNSEYHDAQNGDVMTIEVQAELERPLRPQQRRHSNEELRESDL</sequence>
<dbReference type="InterPro" id="IPR000372">
    <property type="entry name" value="LRRNT"/>
</dbReference>
<evidence type="ECO:0000256" key="1">
    <source>
        <dbReference type="ARBA" id="ARBA00022614"/>
    </source>
</evidence>
<dbReference type="Proteomes" id="UP000648187">
    <property type="component" value="Unassembled WGS sequence"/>
</dbReference>
<accession>A0A835GRU7</accession>
<feature type="compositionally biased region" description="Basic and acidic residues" evidence="5">
    <location>
        <begin position="1289"/>
        <end position="1299"/>
    </location>
</feature>
<dbReference type="Pfam" id="PF00560">
    <property type="entry name" value="LRR_1"/>
    <property type="match status" value="1"/>
</dbReference>
<dbReference type="PANTHER" id="PTHR24373:SF392">
    <property type="entry name" value="NEPHROCAN"/>
    <property type="match status" value="1"/>
</dbReference>
<feature type="compositionally biased region" description="Basic and acidic residues" evidence="5">
    <location>
        <begin position="1230"/>
        <end position="1241"/>
    </location>
</feature>
<dbReference type="SMART" id="SM00364">
    <property type="entry name" value="LRR_BAC"/>
    <property type="match status" value="9"/>
</dbReference>
<keyword evidence="1" id="KW-0433">Leucine-rich repeat</keyword>
<dbReference type="SUPFAM" id="SSF52047">
    <property type="entry name" value="RNI-like"/>
    <property type="match status" value="2"/>
</dbReference>
<evidence type="ECO:0000256" key="2">
    <source>
        <dbReference type="ARBA" id="ARBA00022729"/>
    </source>
</evidence>
<reference evidence="8" key="1">
    <citation type="submission" date="2020-08" db="EMBL/GenBank/DDBJ databases">
        <title>Spodoptera exigua strain:BAW_Kor-Di-RS1 Genome sequencing and assembly.</title>
        <authorList>
            <person name="Kim J."/>
            <person name="Nam H.Y."/>
            <person name="Kwon M."/>
            <person name="Choi J.H."/>
            <person name="Cho S.R."/>
            <person name="Kim G.-H."/>
        </authorList>
    </citation>
    <scope>NUCLEOTIDE SEQUENCE</scope>
    <source>
        <strain evidence="8">BAW_Kor-Di-RS1</strain>
        <tissue evidence="8">Whole-body</tissue>
    </source>
</reference>
<evidence type="ECO:0000313" key="8">
    <source>
        <dbReference type="EMBL" id="KAF9423280.1"/>
    </source>
</evidence>
<protein>
    <recommendedName>
        <fullName evidence="7">LRRNT domain-containing protein</fullName>
    </recommendedName>
</protein>
<feature type="domain" description="LRRNT" evidence="7">
    <location>
        <begin position="576"/>
        <end position="609"/>
    </location>
</feature>
<dbReference type="SUPFAM" id="SSF52058">
    <property type="entry name" value="L domain-like"/>
    <property type="match status" value="1"/>
</dbReference>
<dbReference type="InterPro" id="IPR003591">
    <property type="entry name" value="Leu-rich_rpt_typical-subtyp"/>
</dbReference>
<proteinExistence type="predicted"/>
<dbReference type="PANTHER" id="PTHR24373">
    <property type="entry name" value="SLIT RELATED LEUCINE-RICH REPEAT NEURONAL PROTEIN"/>
    <property type="match status" value="1"/>
</dbReference>
<evidence type="ECO:0000256" key="4">
    <source>
        <dbReference type="SAM" id="Coils"/>
    </source>
</evidence>
<feature type="domain" description="LRRNT" evidence="7">
    <location>
        <begin position="87"/>
        <end position="120"/>
    </location>
</feature>
<evidence type="ECO:0000256" key="5">
    <source>
        <dbReference type="SAM" id="MobiDB-lite"/>
    </source>
</evidence>
<keyword evidence="4" id="KW-0175">Coiled coil</keyword>
<dbReference type="EMBL" id="JACKWZ010000010">
    <property type="protein sequence ID" value="KAF9423280.1"/>
    <property type="molecule type" value="Genomic_DNA"/>
</dbReference>
<dbReference type="Pfam" id="PF13516">
    <property type="entry name" value="LRR_6"/>
    <property type="match status" value="3"/>
</dbReference>
<keyword evidence="9" id="KW-1185">Reference proteome</keyword>
<comment type="caution">
    <text evidence="8">The sequence shown here is derived from an EMBL/GenBank/DDBJ whole genome shotgun (WGS) entry which is preliminary data.</text>
</comment>
<feature type="coiled-coil region" evidence="4">
    <location>
        <begin position="1107"/>
        <end position="1142"/>
    </location>
</feature>
<dbReference type="SMART" id="SM00013">
    <property type="entry name" value="LRRNT"/>
    <property type="match status" value="2"/>
</dbReference>
<feature type="compositionally biased region" description="Polar residues" evidence="5">
    <location>
        <begin position="1167"/>
        <end position="1177"/>
    </location>
</feature>
<gene>
    <name evidence="8" type="ORF">HW555_001349</name>
</gene>
<feature type="region of interest" description="Disordered" evidence="5">
    <location>
        <begin position="1165"/>
        <end position="1299"/>
    </location>
</feature>
<dbReference type="Pfam" id="PF01462">
    <property type="entry name" value="LRRNT"/>
    <property type="match status" value="1"/>
</dbReference>
<dbReference type="InterPro" id="IPR050328">
    <property type="entry name" value="Dev_Immune_Receptor"/>
</dbReference>
<evidence type="ECO:0000313" key="9">
    <source>
        <dbReference type="Proteomes" id="UP000648187"/>
    </source>
</evidence>
<dbReference type="InterPro" id="IPR001611">
    <property type="entry name" value="Leu-rich_rpt"/>
</dbReference>
<name>A0A835GRU7_SPOEX</name>
<feature type="transmembrane region" description="Helical" evidence="6">
    <location>
        <begin position="1085"/>
        <end position="1106"/>
    </location>
</feature>
<keyword evidence="2" id="KW-0732">Signal</keyword>
<evidence type="ECO:0000259" key="7">
    <source>
        <dbReference type="SMART" id="SM00013"/>
    </source>
</evidence>
<dbReference type="Gene3D" id="3.80.10.10">
    <property type="entry name" value="Ribonuclease Inhibitor"/>
    <property type="match status" value="5"/>
</dbReference>
<dbReference type="Pfam" id="PF13855">
    <property type="entry name" value="LRR_8"/>
    <property type="match status" value="5"/>
</dbReference>
<dbReference type="PROSITE" id="PS51450">
    <property type="entry name" value="LRR"/>
    <property type="match status" value="6"/>
</dbReference>
<keyword evidence="3" id="KW-0677">Repeat</keyword>
<keyword evidence="6" id="KW-1133">Transmembrane helix</keyword>
<feature type="transmembrane region" description="Helical" evidence="6">
    <location>
        <begin position="1052"/>
        <end position="1073"/>
    </location>
</feature>
<dbReference type="SMART" id="SM00365">
    <property type="entry name" value="LRR_SD22"/>
    <property type="match status" value="5"/>
</dbReference>
<organism evidence="8 9">
    <name type="scientific">Spodoptera exigua</name>
    <name type="common">Beet armyworm</name>
    <name type="synonym">Noctua fulgens</name>
    <dbReference type="NCBI Taxonomy" id="7107"/>
    <lineage>
        <taxon>Eukaryota</taxon>
        <taxon>Metazoa</taxon>
        <taxon>Ecdysozoa</taxon>
        <taxon>Arthropoda</taxon>
        <taxon>Hexapoda</taxon>
        <taxon>Insecta</taxon>
        <taxon>Pterygota</taxon>
        <taxon>Neoptera</taxon>
        <taxon>Endopterygota</taxon>
        <taxon>Lepidoptera</taxon>
        <taxon>Glossata</taxon>
        <taxon>Ditrysia</taxon>
        <taxon>Noctuoidea</taxon>
        <taxon>Noctuidae</taxon>
        <taxon>Amphipyrinae</taxon>
        <taxon>Spodoptera</taxon>
    </lineage>
</organism>
<evidence type="ECO:0000256" key="6">
    <source>
        <dbReference type="SAM" id="Phobius"/>
    </source>
</evidence>
<feature type="compositionally biased region" description="Basic residues" evidence="5">
    <location>
        <begin position="1182"/>
        <end position="1193"/>
    </location>
</feature>
<keyword evidence="6" id="KW-0812">Transmembrane</keyword>
<keyword evidence="6" id="KW-0472">Membrane</keyword>
<evidence type="ECO:0000256" key="3">
    <source>
        <dbReference type="ARBA" id="ARBA00022737"/>
    </source>
</evidence>